<dbReference type="Pfam" id="PF01841">
    <property type="entry name" value="Transglut_core"/>
    <property type="match status" value="1"/>
</dbReference>
<dbReference type="InterPro" id="IPR038765">
    <property type="entry name" value="Papain-like_cys_pep_sf"/>
</dbReference>
<evidence type="ECO:0000313" key="2">
    <source>
        <dbReference type="EMBL" id="SFV37466.1"/>
    </source>
</evidence>
<keyword evidence="3" id="KW-1185">Reference proteome</keyword>
<dbReference type="STRING" id="51670.SAMN04488557_3177"/>
<evidence type="ECO:0000313" key="3">
    <source>
        <dbReference type="Proteomes" id="UP000199423"/>
    </source>
</evidence>
<dbReference type="SMART" id="SM00460">
    <property type="entry name" value="TGc"/>
    <property type="match status" value="1"/>
</dbReference>
<dbReference type="AlphaFoldDB" id="A0A1I7NS42"/>
<evidence type="ECO:0000259" key="1">
    <source>
        <dbReference type="SMART" id="SM00460"/>
    </source>
</evidence>
<dbReference type="GO" id="GO:0008233">
    <property type="term" value="F:peptidase activity"/>
    <property type="evidence" value="ECO:0007669"/>
    <property type="project" value="UniProtKB-KW"/>
</dbReference>
<dbReference type="GO" id="GO:0006508">
    <property type="term" value="P:proteolysis"/>
    <property type="evidence" value="ECO:0007669"/>
    <property type="project" value="UniProtKB-KW"/>
</dbReference>
<dbReference type="OrthoDB" id="9804023at2"/>
<dbReference type="PANTHER" id="PTHR33490">
    <property type="entry name" value="BLR5614 PROTEIN-RELATED"/>
    <property type="match status" value="1"/>
</dbReference>
<dbReference type="Proteomes" id="UP000199423">
    <property type="component" value="Unassembled WGS sequence"/>
</dbReference>
<dbReference type="EMBL" id="FPCH01000003">
    <property type="protein sequence ID" value="SFV37466.1"/>
    <property type="molecule type" value="Genomic_DNA"/>
</dbReference>
<proteinExistence type="predicted"/>
<dbReference type="RefSeq" id="WP_092868688.1">
    <property type="nucleotide sequence ID" value="NZ_FPCH01000003.1"/>
</dbReference>
<dbReference type="SUPFAM" id="SSF54001">
    <property type="entry name" value="Cysteine proteinases"/>
    <property type="match status" value="1"/>
</dbReference>
<dbReference type="InterPro" id="IPR013589">
    <property type="entry name" value="Bac_transglu_N"/>
</dbReference>
<keyword evidence="2" id="KW-0378">Hydrolase</keyword>
<dbReference type="Pfam" id="PF08379">
    <property type="entry name" value="Bact_transglu_N"/>
    <property type="match status" value="1"/>
</dbReference>
<organism evidence="2 3">
    <name type="scientific">Hyphomicrobium facile</name>
    <dbReference type="NCBI Taxonomy" id="51670"/>
    <lineage>
        <taxon>Bacteria</taxon>
        <taxon>Pseudomonadati</taxon>
        <taxon>Pseudomonadota</taxon>
        <taxon>Alphaproteobacteria</taxon>
        <taxon>Hyphomicrobiales</taxon>
        <taxon>Hyphomicrobiaceae</taxon>
        <taxon>Hyphomicrobium</taxon>
    </lineage>
</organism>
<feature type="domain" description="Transglutaminase-like" evidence="1">
    <location>
        <begin position="176"/>
        <end position="246"/>
    </location>
</feature>
<name>A0A1I7NS42_9HYPH</name>
<dbReference type="PANTHER" id="PTHR33490:SF7">
    <property type="entry name" value="BLR2979 PROTEIN"/>
    <property type="match status" value="1"/>
</dbReference>
<protein>
    <submittedName>
        <fullName evidence="2">Transglutaminase-like enzyme, putative cysteine protease</fullName>
    </submittedName>
</protein>
<keyword evidence="2" id="KW-0645">Protease</keyword>
<gene>
    <name evidence="2" type="ORF">SAMN04488557_3177</name>
</gene>
<sequence length="301" mass="33279">MIFDITHKTHYRYRSMVVQSLHIVHMTPRSLPGQTVRHHSLTVEPVPTSRQDGIDAFGNIDIILDMESQHKELVLLARSTVEKRTPPPVDLASTTPWDQLDDCLLKAGGERDVQVLMYRCASRITLPTLEFADYAAPSFAPGRPVLDAAMGFVMRMYNDFTFDPHATDVSTPLTQVFQTKRGVCQDFAHAALACFRALRIPARYVSGYLHTRPPPGRPKLQGADATHAWISVWSPEYGWVDFDPTNGIIVRDEHVTVAYGRDYDDVSPISGVLRGGGEHSVSVGVDVNMIAGAPADALSGR</sequence>
<dbReference type="InterPro" id="IPR002931">
    <property type="entry name" value="Transglutaminase-like"/>
</dbReference>
<reference evidence="3" key="1">
    <citation type="submission" date="2016-10" db="EMBL/GenBank/DDBJ databases">
        <authorList>
            <person name="Varghese N."/>
            <person name="Submissions S."/>
        </authorList>
    </citation>
    <scope>NUCLEOTIDE SEQUENCE [LARGE SCALE GENOMIC DNA]</scope>
    <source>
        <strain evidence="3">DSM 1565</strain>
    </source>
</reference>
<dbReference type="Gene3D" id="3.10.620.30">
    <property type="match status" value="1"/>
</dbReference>
<accession>A0A1I7NS42</accession>